<feature type="compositionally biased region" description="Basic and acidic residues" evidence="1">
    <location>
        <begin position="83"/>
        <end position="109"/>
    </location>
</feature>
<dbReference type="AlphaFoldDB" id="A0A8T3BG83"/>
<dbReference type="Proteomes" id="UP000829196">
    <property type="component" value="Unassembled WGS sequence"/>
</dbReference>
<evidence type="ECO:0000313" key="4">
    <source>
        <dbReference type="Proteomes" id="UP000829196"/>
    </source>
</evidence>
<evidence type="ECO:0000313" key="3">
    <source>
        <dbReference type="EMBL" id="KAI0511237.1"/>
    </source>
</evidence>
<dbReference type="EMBL" id="JAGYWB010000009">
    <property type="protein sequence ID" value="KAI0511236.1"/>
    <property type="molecule type" value="Genomic_DNA"/>
</dbReference>
<dbReference type="EMBL" id="JAGYWB010000009">
    <property type="protein sequence ID" value="KAI0511237.1"/>
    <property type="molecule type" value="Genomic_DNA"/>
</dbReference>
<evidence type="ECO:0000313" key="2">
    <source>
        <dbReference type="EMBL" id="KAI0511236.1"/>
    </source>
</evidence>
<keyword evidence="4" id="KW-1185">Reference proteome</keyword>
<feature type="region of interest" description="Disordered" evidence="1">
    <location>
        <begin position="1"/>
        <end position="109"/>
    </location>
</feature>
<reference evidence="3" key="1">
    <citation type="journal article" date="2022" name="Front. Genet.">
        <title>Chromosome-Scale Assembly of the Dendrobium nobile Genome Provides Insights Into the Molecular Mechanism of the Biosynthesis of the Medicinal Active Ingredient of Dendrobium.</title>
        <authorList>
            <person name="Xu Q."/>
            <person name="Niu S.-C."/>
            <person name="Li K.-L."/>
            <person name="Zheng P.-J."/>
            <person name="Zhang X.-J."/>
            <person name="Jia Y."/>
            <person name="Liu Y."/>
            <person name="Niu Y.-X."/>
            <person name="Yu L.-H."/>
            <person name="Chen D.-F."/>
            <person name="Zhang G.-Q."/>
        </authorList>
    </citation>
    <scope>NUCLEOTIDE SEQUENCE</scope>
    <source>
        <tissue evidence="3">Leaf</tissue>
    </source>
</reference>
<gene>
    <name evidence="2" type="ORF">KFK09_011861</name>
    <name evidence="3" type="ORF">KFK09_011862</name>
</gene>
<name>A0A8T3BG83_DENNO</name>
<organism evidence="3 4">
    <name type="scientific">Dendrobium nobile</name>
    <name type="common">Orchid</name>
    <dbReference type="NCBI Taxonomy" id="94219"/>
    <lineage>
        <taxon>Eukaryota</taxon>
        <taxon>Viridiplantae</taxon>
        <taxon>Streptophyta</taxon>
        <taxon>Embryophyta</taxon>
        <taxon>Tracheophyta</taxon>
        <taxon>Spermatophyta</taxon>
        <taxon>Magnoliopsida</taxon>
        <taxon>Liliopsida</taxon>
        <taxon>Asparagales</taxon>
        <taxon>Orchidaceae</taxon>
        <taxon>Epidendroideae</taxon>
        <taxon>Malaxideae</taxon>
        <taxon>Dendrobiinae</taxon>
        <taxon>Dendrobium</taxon>
    </lineage>
</organism>
<feature type="compositionally biased region" description="Basic and acidic residues" evidence="1">
    <location>
        <begin position="13"/>
        <end position="36"/>
    </location>
</feature>
<comment type="caution">
    <text evidence="3">The sequence shown here is derived from an EMBL/GenBank/DDBJ whole genome shotgun (WGS) entry which is preliminary data.</text>
</comment>
<sequence>MEKVIREEEEEGEEKKRENRKKDKEKIKGDEEEKRYTLQMKKGQRLGLAKGGNSIGQDKGGDGLGPNVQHRELVGLGGLRLSQPHEREKGLEPSFADKEATDRKRGFGL</sequence>
<protein>
    <submittedName>
        <fullName evidence="3">Uncharacterized protein</fullName>
    </submittedName>
</protein>
<proteinExistence type="predicted"/>
<accession>A0A8T3BG83</accession>
<evidence type="ECO:0000256" key="1">
    <source>
        <dbReference type="SAM" id="MobiDB-lite"/>
    </source>
</evidence>